<dbReference type="SUPFAM" id="SSF55124">
    <property type="entry name" value="Nitrite/Sulfite reductase N-terminal domain-like"/>
    <property type="match status" value="1"/>
</dbReference>
<evidence type="ECO:0000313" key="3">
    <source>
        <dbReference type="Proteomes" id="UP001234989"/>
    </source>
</evidence>
<sequence length="99" mass="11428">MGRVQANNIDDLARLADEYGSRELRLTVEKNIISTTSIQFYGQDKSSSLKITEEVQKHASLMRLDEYSWNWNTDTPKLAISESTSKAREMETTTIYFKM</sequence>
<gene>
    <name evidence="2" type="ORF">MTR67_008879</name>
</gene>
<dbReference type="EMBL" id="CP133613">
    <property type="protein sequence ID" value="WMV15494.1"/>
    <property type="molecule type" value="Genomic_DNA"/>
</dbReference>
<protein>
    <recommendedName>
        <fullName evidence="1">Nitrite/Sulfite reductase ferredoxin-like domain-containing protein</fullName>
    </recommendedName>
</protein>
<dbReference type="Gene3D" id="3.90.480.20">
    <property type="match status" value="1"/>
</dbReference>
<name>A0AAF0Q282_SOLVR</name>
<accession>A0AAF0Q282</accession>
<proteinExistence type="predicted"/>
<organism evidence="2 3">
    <name type="scientific">Solanum verrucosum</name>
    <dbReference type="NCBI Taxonomy" id="315347"/>
    <lineage>
        <taxon>Eukaryota</taxon>
        <taxon>Viridiplantae</taxon>
        <taxon>Streptophyta</taxon>
        <taxon>Embryophyta</taxon>
        <taxon>Tracheophyta</taxon>
        <taxon>Spermatophyta</taxon>
        <taxon>Magnoliopsida</taxon>
        <taxon>eudicotyledons</taxon>
        <taxon>Gunneridae</taxon>
        <taxon>Pentapetalae</taxon>
        <taxon>asterids</taxon>
        <taxon>lamiids</taxon>
        <taxon>Solanales</taxon>
        <taxon>Solanaceae</taxon>
        <taxon>Solanoideae</taxon>
        <taxon>Solaneae</taxon>
        <taxon>Solanum</taxon>
    </lineage>
</organism>
<keyword evidence="3" id="KW-1185">Reference proteome</keyword>
<dbReference type="Pfam" id="PF03460">
    <property type="entry name" value="NIR_SIR_ferr"/>
    <property type="match status" value="1"/>
</dbReference>
<reference evidence="2" key="1">
    <citation type="submission" date="2023-08" db="EMBL/GenBank/DDBJ databases">
        <title>A de novo genome assembly of Solanum verrucosum Schlechtendal, a Mexican diploid species geographically isolated from the other diploid A-genome species in potato relatives.</title>
        <authorList>
            <person name="Hosaka K."/>
        </authorList>
    </citation>
    <scope>NUCLEOTIDE SEQUENCE</scope>
    <source>
        <tissue evidence="2">Young leaves</tissue>
    </source>
</reference>
<evidence type="ECO:0000259" key="1">
    <source>
        <dbReference type="Pfam" id="PF03460"/>
    </source>
</evidence>
<dbReference type="InterPro" id="IPR005117">
    <property type="entry name" value="NiRdtase/SiRdtase_haem-b_fer"/>
</dbReference>
<dbReference type="Proteomes" id="UP001234989">
    <property type="component" value="Chromosome 2"/>
</dbReference>
<evidence type="ECO:0000313" key="2">
    <source>
        <dbReference type="EMBL" id="WMV15494.1"/>
    </source>
</evidence>
<dbReference type="GO" id="GO:0016491">
    <property type="term" value="F:oxidoreductase activity"/>
    <property type="evidence" value="ECO:0007669"/>
    <property type="project" value="InterPro"/>
</dbReference>
<feature type="domain" description="Nitrite/Sulfite reductase ferredoxin-like" evidence="1">
    <location>
        <begin position="2"/>
        <end position="33"/>
    </location>
</feature>
<dbReference type="AlphaFoldDB" id="A0AAF0Q282"/>
<dbReference type="InterPro" id="IPR036136">
    <property type="entry name" value="Nit/Sulf_reduc_fer-like_dom_sf"/>
</dbReference>